<protein>
    <recommendedName>
        <fullName evidence="5">Transcription termination and cleavage factor C-terminal domain-containing protein</fullName>
    </recommendedName>
</protein>
<feature type="domain" description="Transcription termination and cleavage factor C-terminal" evidence="5">
    <location>
        <begin position="36"/>
        <end position="74"/>
    </location>
</feature>
<evidence type="ECO:0000256" key="1">
    <source>
        <dbReference type="ARBA" id="ARBA00004123"/>
    </source>
</evidence>
<proteinExistence type="predicted"/>
<evidence type="ECO:0000259" key="5">
    <source>
        <dbReference type="Pfam" id="PF14304"/>
    </source>
</evidence>
<dbReference type="InterPro" id="IPR038192">
    <property type="entry name" value="CSTF_C_sf"/>
</dbReference>
<dbReference type="OrthoDB" id="272703at2759"/>
<dbReference type="GO" id="GO:0003723">
    <property type="term" value="F:RNA binding"/>
    <property type="evidence" value="ECO:0007669"/>
    <property type="project" value="UniProtKB-KW"/>
</dbReference>
<dbReference type="InterPro" id="IPR026896">
    <property type="entry name" value="CSTF_C"/>
</dbReference>
<feature type="region of interest" description="Disordered" evidence="4">
    <location>
        <begin position="1"/>
        <end position="37"/>
    </location>
</feature>
<keyword evidence="2" id="KW-0694">RNA-binding</keyword>
<dbReference type="Gene3D" id="1.10.20.70">
    <property type="entry name" value="Transcription termination and cleavage factor, C-terminal domain"/>
    <property type="match status" value="1"/>
</dbReference>
<evidence type="ECO:0000313" key="6">
    <source>
        <dbReference type="EMBL" id="CDW19518.1"/>
    </source>
</evidence>
<dbReference type="AlphaFoldDB" id="A0A0K2T0H9"/>
<evidence type="ECO:0000256" key="4">
    <source>
        <dbReference type="SAM" id="MobiDB-lite"/>
    </source>
</evidence>
<dbReference type="GO" id="GO:0005634">
    <property type="term" value="C:nucleus"/>
    <property type="evidence" value="ECO:0007669"/>
    <property type="project" value="UniProtKB-SubCell"/>
</dbReference>
<name>A0A0K2T0H9_LEPSM</name>
<feature type="compositionally biased region" description="Basic and acidic residues" evidence="4">
    <location>
        <begin position="1"/>
        <end position="14"/>
    </location>
</feature>
<sequence length="77" mass="8793">MGVPRDPRNRDPRSHASNPQTSNVNHSLPPHLRDADPDKTALIMQVFQLTDDQIASLPFEQRMSIMELKKQINSNNM</sequence>
<accession>A0A0K2T0H9</accession>
<reference evidence="6" key="1">
    <citation type="submission" date="2014-05" db="EMBL/GenBank/DDBJ databases">
        <authorList>
            <person name="Chronopoulou M."/>
        </authorList>
    </citation>
    <scope>NUCLEOTIDE SEQUENCE</scope>
    <source>
        <tissue evidence="6">Whole organism</tissue>
    </source>
</reference>
<dbReference type="GO" id="GO:0031124">
    <property type="term" value="P:mRNA 3'-end processing"/>
    <property type="evidence" value="ECO:0007669"/>
    <property type="project" value="InterPro"/>
</dbReference>
<feature type="compositionally biased region" description="Polar residues" evidence="4">
    <location>
        <begin position="15"/>
        <end position="26"/>
    </location>
</feature>
<dbReference type="Pfam" id="PF14304">
    <property type="entry name" value="CSTF_C"/>
    <property type="match status" value="1"/>
</dbReference>
<comment type="subcellular location">
    <subcellularLocation>
        <location evidence="1">Nucleus</location>
    </subcellularLocation>
</comment>
<evidence type="ECO:0000256" key="2">
    <source>
        <dbReference type="ARBA" id="ARBA00022884"/>
    </source>
</evidence>
<dbReference type="FunFam" id="1.10.20.70:FF:000001">
    <property type="entry name" value="Cleavage stimulation factor subunit 2"/>
    <property type="match status" value="1"/>
</dbReference>
<keyword evidence="3" id="KW-0539">Nucleus</keyword>
<evidence type="ECO:0000256" key="3">
    <source>
        <dbReference type="ARBA" id="ARBA00023242"/>
    </source>
</evidence>
<organism evidence="6">
    <name type="scientific">Lepeophtheirus salmonis</name>
    <name type="common">Salmon louse</name>
    <name type="synonym">Caligus salmonis</name>
    <dbReference type="NCBI Taxonomy" id="72036"/>
    <lineage>
        <taxon>Eukaryota</taxon>
        <taxon>Metazoa</taxon>
        <taxon>Ecdysozoa</taxon>
        <taxon>Arthropoda</taxon>
        <taxon>Crustacea</taxon>
        <taxon>Multicrustacea</taxon>
        <taxon>Hexanauplia</taxon>
        <taxon>Copepoda</taxon>
        <taxon>Siphonostomatoida</taxon>
        <taxon>Caligidae</taxon>
        <taxon>Lepeophtheirus</taxon>
    </lineage>
</organism>
<dbReference type="EMBL" id="HACA01002157">
    <property type="protein sequence ID" value="CDW19518.1"/>
    <property type="molecule type" value="Transcribed_RNA"/>
</dbReference>